<evidence type="ECO:0000256" key="3">
    <source>
        <dbReference type="RuleBase" id="RU000363"/>
    </source>
</evidence>
<dbReference type="FunFam" id="3.40.50.720:FF:000084">
    <property type="entry name" value="Short-chain dehydrogenase reductase"/>
    <property type="match status" value="1"/>
</dbReference>
<dbReference type="AlphaFoldDB" id="A0A1M2VSR6"/>
<dbReference type="PRINTS" id="PR00081">
    <property type="entry name" value="GDHRDH"/>
</dbReference>
<evidence type="ECO:0008006" key="6">
    <source>
        <dbReference type="Google" id="ProtNLM"/>
    </source>
</evidence>
<dbReference type="EMBL" id="MNAD01000773">
    <property type="protein sequence ID" value="OJT10542.1"/>
    <property type="molecule type" value="Genomic_DNA"/>
</dbReference>
<accession>A0A1M2VSR6</accession>
<gene>
    <name evidence="4" type="ORF">TRAPUB_12980</name>
</gene>
<dbReference type="Pfam" id="PF00106">
    <property type="entry name" value="adh_short"/>
    <property type="match status" value="1"/>
</dbReference>
<protein>
    <recommendedName>
        <fullName evidence="6">Short-chain dehydrogenase</fullName>
    </recommendedName>
</protein>
<keyword evidence="2" id="KW-0560">Oxidoreductase</keyword>
<dbReference type="Gene3D" id="3.40.50.720">
    <property type="entry name" value="NAD(P)-binding Rossmann-like Domain"/>
    <property type="match status" value="1"/>
</dbReference>
<keyword evidence="5" id="KW-1185">Reference proteome</keyword>
<organism evidence="4 5">
    <name type="scientific">Trametes pubescens</name>
    <name type="common">White-rot fungus</name>
    <dbReference type="NCBI Taxonomy" id="154538"/>
    <lineage>
        <taxon>Eukaryota</taxon>
        <taxon>Fungi</taxon>
        <taxon>Dikarya</taxon>
        <taxon>Basidiomycota</taxon>
        <taxon>Agaricomycotina</taxon>
        <taxon>Agaricomycetes</taxon>
        <taxon>Polyporales</taxon>
        <taxon>Polyporaceae</taxon>
        <taxon>Trametes</taxon>
    </lineage>
</organism>
<sequence length="309" mass="33016">MSGRIQHKAALVTGAGSGIGLESALLFAQEGANVLLVDINIEAAEKALALVKQRFPNVSAAAIKADVGKEADIKAAVDKAVELFGRLDIMVRNSWFLLQRRNGSAAPYATRMSILTRGPATGIMHPADDTALNTEERIWDLTMQINVKGVWWGCKYAILAMRNNPTDAARGLHTGGSIINTASFVALMGAATPQLAYTASKGAVLAMTRELAMVHAREGIRLNSICPGPLKTPLLMDFLNTQEKRDRRLVHLPMGRFGEAIEVAKGALFLASDDSSYMTGTDFKVDGGLTSCYVTPTGEPILPPPASLI</sequence>
<dbReference type="GO" id="GO:0016491">
    <property type="term" value="F:oxidoreductase activity"/>
    <property type="evidence" value="ECO:0007669"/>
    <property type="project" value="UniProtKB-KW"/>
</dbReference>
<dbReference type="PRINTS" id="PR00080">
    <property type="entry name" value="SDRFAMILY"/>
</dbReference>
<comment type="similarity">
    <text evidence="1 3">Belongs to the short-chain dehydrogenases/reductases (SDR) family.</text>
</comment>
<reference evidence="4 5" key="1">
    <citation type="submission" date="2016-10" db="EMBL/GenBank/DDBJ databases">
        <title>Genome sequence of the basidiomycete white-rot fungus Trametes pubescens.</title>
        <authorList>
            <person name="Makela M.R."/>
            <person name="Granchi Z."/>
            <person name="Peng M."/>
            <person name="De Vries R.P."/>
            <person name="Grigoriev I."/>
            <person name="Riley R."/>
            <person name="Hilden K."/>
        </authorList>
    </citation>
    <scope>NUCLEOTIDE SEQUENCE [LARGE SCALE GENOMIC DNA]</scope>
    <source>
        <strain evidence="4 5">FBCC735</strain>
    </source>
</reference>
<name>A0A1M2VSR6_TRAPU</name>
<dbReference type="CDD" id="cd05233">
    <property type="entry name" value="SDR_c"/>
    <property type="match status" value="1"/>
</dbReference>
<dbReference type="OMA" id="YMTGTDF"/>
<dbReference type="Pfam" id="PF13561">
    <property type="entry name" value="adh_short_C2"/>
    <property type="match status" value="1"/>
</dbReference>
<dbReference type="PANTHER" id="PTHR43180">
    <property type="entry name" value="3-OXOACYL-(ACYL-CARRIER-PROTEIN) REDUCTASE (AFU_ORTHOLOGUE AFUA_6G11210)"/>
    <property type="match status" value="1"/>
</dbReference>
<dbReference type="InterPro" id="IPR002347">
    <property type="entry name" value="SDR_fam"/>
</dbReference>
<evidence type="ECO:0000313" key="4">
    <source>
        <dbReference type="EMBL" id="OJT10542.1"/>
    </source>
</evidence>
<comment type="caution">
    <text evidence="4">The sequence shown here is derived from an EMBL/GenBank/DDBJ whole genome shotgun (WGS) entry which is preliminary data.</text>
</comment>
<evidence type="ECO:0000256" key="2">
    <source>
        <dbReference type="ARBA" id="ARBA00023002"/>
    </source>
</evidence>
<dbReference type="STRING" id="154538.A0A1M2VSR6"/>
<dbReference type="SUPFAM" id="SSF51735">
    <property type="entry name" value="NAD(P)-binding Rossmann-fold domains"/>
    <property type="match status" value="1"/>
</dbReference>
<dbReference type="Proteomes" id="UP000184267">
    <property type="component" value="Unassembled WGS sequence"/>
</dbReference>
<dbReference type="InterPro" id="IPR036291">
    <property type="entry name" value="NAD(P)-bd_dom_sf"/>
</dbReference>
<evidence type="ECO:0000256" key="1">
    <source>
        <dbReference type="ARBA" id="ARBA00006484"/>
    </source>
</evidence>
<dbReference type="PANTHER" id="PTHR43180:SF63">
    <property type="entry name" value="DEHYDROGENASE_REDUCTASE FAMILY PROTEIN, PUTATIVE (AFU_ORTHOLOGUE AFUA_6G03520)-RELATED"/>
    <property type="match status" value="1"/>
</dbReference>
<proteinExistence type="inferred from homology"/>
<evidence type="ECO:0000313" key="5">
    <source>
        <dbReference type="Proteomes" id="UP000184267"/>
    </source>
</evidence>
<dbReference type="OrthoDB" id="417891at2759"/>